<dbReference type="Proteomes" id="UP000663844">
    <property type="component" value="Unassembled WGS sequence"/>
</dbReference>
<sequence>MPRLPPPPRFTLSPPPMPPSDIFDRKFISQLTCSSIRQHGQETILDSHLIFFASATVIAAILLFIITLIWLLSSRKQKQSYDNSKSKPSQVPKSIESMNDLSTCSTCSYETVSPNHTGIYLESVDTSATTCSTDVTTSGVCYECYQHHDQQSIPYYHVICIPDVVPN</sequence>
<evidence type="ECO:0000313" key="2">
    <source>
        <dbReference type="EMBL" id="CAF0875419.1"/>
    </source>
</evidence>
<evidence type="ECO:0000313" key="3">
    <source>
        <dbReference type="EMBL" id="CAF3576809.1"/>
    </source>
</evidence>
<dbReference type="AlphaFoldDB" id="A0A813XMM0"/>
<dbReference type="Proteomes" id="UP000663845">
    <property type="component" value="Unassembled WGS sequence"/>
</dbReference>
<feature type="transmembrane region" description="Helical" evidence="1">
    <location>
        <begin position="49"/>
        <end position="72"/>
    </location>
</feature>
<gene>
    <name evidence="2" type="ORF">JYZ213_LOCUS9193</name>
    <name evidence="3" type="ORF">OXD698_LOCUS5199</name>
</gene>
<accession>A0A813XMM0</accession>
<comment type="caution">
    <text evidence="2">The sequence shown here is derived from an EMBL/GenBank/DDBJ whole genome shotgun (WGS) entry which is preliminary data.</text>
</comment>
<protein>
    <submittedName>
        <fullName evidence="2">Uncharacterized protein</fullName>
    </submittedName>
</protein>
<evidence type="ECO:0000256" key="1">
    <source>
        <dbReference type="SAM" id="Phobius"/>
    </source>
</evidence>
<reference evidence="2" key="1">
    <citation type="submission" date="2021-02" db="EMBL/GenBank/DDBJ databases">
        <authorList>
            <person name="Nowell W R."/>
        </authorList>
    </citation>
    <scope>NUCLEOTIDE SEQUENCE</scope>
</reference>
<proteinExistence type="predicted"/>
<evidence type="ECO:0000313" key="4">
    <source>
        <dbReference type="Proteomes" id="UP000663845"/>
    </source>
</evidence>
<organism evidence="2 4">
    <name type="scientific">Adineta steineri</name>
    <dbReference type="NCBI Taxonomy" id="433720"/>
    <lineage>
        <taxon>Eukaryota</taxon>
        <taxon>Metazoa</taxon>
        <taxon>Spiralia</taxon>
        <taxon>Gnathifera</taxon>
        <taxon>Rotifera</taxon>
        <taxon>Eurotatoria</taxon>
        <taxon>Bdelloidea</taxon>
        <taxon>Adinetida</taxon>
        <taxon>Adinetidae</taxon>
        <taxon>Adineta</taxon>
    </lineage>
</organism>
<name>A0A813XMM0_9BILA</name>
<keyword evidence="1" id="KW-0812">Transmembrane</keyword>
<keyword evidence="1" id="KW-1133">Transmembrane helix</keyword>
<dbReference type="EMBL" id="CAJOAZ010000208">
    <property type="protein sequence ID" value="CAF3576809.1"/>
    <property type="molecule type" value="Genomic_DNA"/>
</dbReference>
<dbReference type="EMBL" id="CAJNOG010000064">
    <property type="protein sequence ID" value="CAF0875419.1"/>
    <property type="molecule type" value="Genomic_DNA"/>
</dbReference>
<keyword evidence="1" id="KW-0472">Membrane</keyword>